<evidence type="ECO:0000313" key="1">
    <source>
        <dbReference type="EMBL" id="TNN63633.1"/>
    </source>
</evidence>
<protein>
    <submittedName>
        <fullName evidence="1">Uncharacterized protein</fullName>
    </submittedName>
</protein>
<dbReference type="EMBL" id="SRLO01000269">
    <property type="protein sequence ID" value="TNN63633.1"/>
    <property type="molecule type" value="Genomic_DNA"/>
</dbReference>
<keyword evidence="2" id="KW-1185">Reference proteome</keyword>
<name>A0A4Z2HF73_9TELE</name>
<accession>A0A4Z2HF73</accession>
<dbReference type="AlphaFoldDB" id="A0A4Z2HF73"/>
<sequence>MKIGDLDITATSLAGDVLAICLSLSQADISPSPRTHAFLHHKTITFERSVTCLLSVGRLIHISTQA</sequence>
<gene>
    <name evidence="1" type="ORF">EYF80_026169</name>
</gene>
<proteinExistence type="predicted"/>
<comment type="caution">
    <text evidence="1">The sequence shown here is derived from an EMBL/GenBank/DDBJ whole genome shotgun (WGS) entry which is preliminary data.</text>
</comment>
<organism evidence="1 2">
    <name type="scientific">Liparis tanakae</name>
    <name type="common">Tanaka's snailfish</name>
    <dbReference type="NCBI Taxonomy" id="230148"/>
    <lineage>
        <taxon>Eukaryota</taxon>
        <taxon>Metazoa</taxon>
        <taxon>Chordata</taxon>
        <taxon>Craniata</taxon>
        <taxon>Vertebrata</taxon>
        <taxon>Euteleostomi</taxon>
        <taxon>Actinopterygii</taxon>
        <taxon>Neopterygii</taxon>
        <taxon>Teleostei</taxon>
        <taxon>Neoteleostei</taxon>
        <taxon>Acanthomorphata</taxon>
        <taxon>Eupercaria</taxon>
        <taxon>Perciformes</taxon>
        <taxon>Cottioidei</taxon>
        <taxon>Cottales</taxon>
        <taxon>Liparidae</taxon>
        <taxon>Liparis</taxon>
    </lineage>
</organism>
<dbReference type="Proteomes" id="UP000314294">
    <property type="component" value="Unassembled WGS sequence"/>
</dbReference>
<reference evidence="1 2" key="1">
    <citation type="submission" date="2019-03" db="EMBL/GenBank/DDBJ databases">
        <title>First draft genome of Liparis tanakae, snailfish: a comprehensive survey of snailfish specific genes.</title>
        <authorList>
            <person name="Kim W."/>
            <person name="Song I."/>
            <person name="Jeong J.-H."/>
            <person name="Kim D."/>
            <person name="Kim S."/>
            <person name="Ryu S."/>
            <person name="Song J.Y."/>
            <person name="Lee S.K."/>
        </authorList>
    </citation>
    <scope>NUCLEOTIDE SEQUENCE [LARGE SCALE GENOMIC DNA]</scope>
    <source>
        <tissue evidence="1">Muscle</tissue>
    </source>
</reference>
<evidence type="ECO:0000313" key="2">
    <source>
        <dbReference type="Proteomes" id="UP000314294"/>
    </source>
</evidence>